<dbReference type="PROSITE" id="PS51186">
    <property type="entry name" value="GNAT"/>
    <property type="match status" value="1"/>
</dbReference>
<evidence type="ECO:0000313" key="3">
    <source>
        <dbReference type="EMBL" id="KFE98793.1"/>
    </source>
</evidence>
<dbReference type="PROSITE" id="PS51729">
    <property type="entry name" value="GNAT_YJDJ"/>
    <property type="match status" value="1"/>
</dbReference>
<dbReference type="SUPFAM" id="SSF55729">
    <property type="entry name" value="Acyl-CoA N-acyltransferases (Nat)"/>
    <property type="match status" value="1"/>
</dbReference>
<dbReference type="OrthoDB" id="9793389at2"/>
<keyword evidence="3" id="KW-0808">Transferase</keyword>
<dbReference type="InterPro" id="IPR031165">
    <property type="entry name" value="GNAT_YJDJ"/>
</dbReference>
<proteinExistence type="predicted"/>
<dbReference type="Pfam" id="PF14542">
    <property type="entry name" value="Acetyltransf_CG"/>
    <property type="match status" value="1"/>
</dbReference>
<feature type="domain" description="N-acetyltransferase" evidence="2">
    <location>
        <begin position="4"/>
        <end position="94"/>
    </location>
</feature>
<sequence length="96" mass="11242">MRFENNKSGNGGVITLNNEIKEIGRLTYTIFPEDQKLIISFVLVHPEFEGRGMGKFLVEEAIKFSRENNWKVYPHCSYARAVMRRMNDVEDIFLQN</sequence>
<comment type="caution">
    <text evidence="3">The sequence shown here is derived from an EMBL/GenBank/DDBJ whole genome shotgun (WGS) entry which is preliminary data.</text>
</comment>
<name>A0A085Z2Y0_9FLAO</name>
<dbReference type="RefSeq" id="WP_034678074.1">
    <property type="nucleotide sequence ID" value="NZ_FPAP01000002.1"/>
</dbReference>
<dbReference type="Proteomes" id="UP000028713">
    <property type="component" value="Unassembled WGS sequence"/>
</dbReference>
<dbReference type="InterPro" id="IPR016181">
    <property type="entry name" value="Acyl_CoA_acyltransferase"/>
</dbReference>
<dbReference type="Gene3D" id="3.40.630.30">
    <property type="match status" value="1"/>
</dbReference>
<evidence type="ECO:0000313" key="4">
    <source>
        <dbReference type="Proteomes" id="UP000028713"/>
    </source>
</evidence>
<dbReference type="AlphaFoldDB" id="A0A085Z2Y0"/>
<organism evidence="3 4">
    <name type="scientific">Chryseobacterium formosense</name>
    <dbReference type="NCBI Taxonomy" id="236814"/>
    <lineage>
        <taxon>Bacteria</taxon>
        <taxon>Pseudomonadati</taxon>
        <taxon>Bacteroidota</taxon>
        <taxon>Flavobacteriia</taxon>
        <taxon>Flavobacteriales</taxon>
        <taxon>Weeksellaceae</taxon>
        <taxon>Chryseobacterium group</taxon>
        <taxon>Chryseobacterium</taxon>
    </lineage>
</organism>
<dbReference type="InterPro" id="IPR000182">
    <property type="entry name" value="GNAT_dom"/>
</dbReference>
<dbReference type="GO" id="GO:0016747">
    <property type="term" value="F:acyltransferase activity, transferring groups other than amino-acyl groups"/>
    <property type="evidence" value="ECO:0007669"/>
    <property type="project" value="InterPro"/>
</dbReference>
<keyword evidence="4" id="KW-1185">Reference proteome</keyword>
<evidence type="ECO:0000259" key="2">
    <source>
        <dbReference type="PROSITE" id="PS51729"/>
    </source>
</evidence>
<dbReference type="EMBL" id="JPRP01000002">
    <property type="protein sequence ID" value="KFE98793.1"/>
    <property type="molecule type" value="Genomic_DNA"/>
</dbReference>
<evidence type="ECO:0000259" key="1">
    <source>
        <dbReference type="PROSITE" id="PS51186"/>
    </source>
</evidence>
<gene>
    <name evidence="3" type="ORF">IX39_15365</name>
</gene>
<feature type="domain" description="N-acetyltransferase" evidence="1">
    <location>
        <begin position="1"/>
        <end position="96"/>
    </location>
</feature>
<accession>A0A085Z2Y0</accession>
<dbReference type="eggNOG" id="COG2388">
    <property type="taxonomic scope" value="Bacteria"/>
</dbReference>
<dbReference type="STRING" id="236814.IX39_15365"/>
<dbReference type="CDD" id="cd04301">
    <property type="entry name" value="NAT_SF"/>
    <property type="match status" value="1"/>
</dbReference>
<protein>
    <submittedName>
        <fullName evidence="3">Acetyltransferase</fullName>
    </submittedName>
</protein>
<reference evidence="3 4" key="1">
    <citation type="submission" date="2014-07" db="EMBL/GenBank/DDBJ databases">
        <title>Genome of Chryseobacterium formosense LMG 24722.</title>
        <authorList>
            <person name="Pipes S.E."/>
            <person name="Stropko S.J."/>
            <person name="Newman J.D."/>
        </authorList>
    </citation>
    <scope>NUCLEOTIDE SEQUENCE [LARGE SCALE GENOMIC DNA]</scope>
    <source>
        <strain evidence="3 4">LMG 24722</strain>
    </source>
</reference>